<gene>
    <name evidence="1" type="ORF">MTBPR1_30033</name>
</gene>
<dbReference type="STRING" id="1867952.MTBPR1_30033"/>
<protein>
    <submittedName>
        <fullName evidence="1">Uncharacterized protein</fullName>
    </submittedName>
</protein>
<proteinExistence type="predicted"/>
<dbReference type="AlphaFoldDB" id="A0A1C3RHB5"/>
<reference evidence="1 2" key="1">
    <citation type="submission" date="2016-07" db="EMBL/GenBank/DDBJ databases">
        <authorList>
            <person name="Lefevre C.T."/>
        </authorList>
    </citation>
    <scope>NUCLEOTIDE SEQUENCE [LARGE SCALE GENOMIC DNA]</scope>
    <source>
        <strain evidence="1">PR1</strain>
    </source>
</reference>
<dbReference type="Proteomes" id="UP000231658">
    <property type="component" value="Unassembled WGS sequence"/>
</dbReference>
<name>A0A1C3RHB5_9PROT</name>
<organism evidence="1 2">
    <name type="scientific">Candidatus Terasakiella magnetica</name>
    <dbReference type="NCBI Taxonomy" id="1867952"/>
    <lineage>
        <taxon>Bacteria</taxon>
        <taxon>Pseudomonadati</taxon>
        <taxon>Pseudomonadota</taxon>
        <taxon>Alphaproteobacteria</taxon>
        <taxon>Rhodospirillales</taxon>
        <taxon>Terasakiellaceae</taxon>
        <taxon>Terasakiella</taxon>
    </lineage>
</organism>
<accession>A0A1C3RHB5</accession>
<evidence type="ECO:0000313" key="1">
    <source>
        <dbReference type="EMBL" id="SCA56663.1"/>
    </source>
</evidence>
<dbReference type="EMBL" id="FLYE01000023">
    <property type="protein sequence ID" value="SCA56663.1"/>
    <property type="molecule type" value="Genomic_DNA"/>
</dbReference>
<dbReference type="RefSeq" id="WP_069188753.1">
    <property type="nucleotide sequence ID" value="NZ_FLYE01000023.1"/>
</dbReference>
<keyword evidence="2" id="KW-1185">Reference proteome</keyword>
<evidence type="ECO:0000313" key="2">
    <source>
        <dbReference type="Proteomes" id="UP000231658"/>
    </source>
</evidence>
<sequence length="81" mass="9289">MNKTNINVSKLINELDGPYKAHLKLKKCGYDISESGVRKWVKRNSIPAHRLIEVIDTLQRIKYSPPPMSKFIESTEESESS</sequence>